<protein>
    <recommendedName>
        <fullName evidence="1">Bet v I/Major latex protein domain-containing protein</fullName>
    </recommendedName>
</protein>
<evidence type="ECO:0000313" key="3">
    <source>
        <dbReference type="Proteomes" id="UP001443914"/>
    </source>
</evidence>
<evidence type="ECO:0000259" key="1">
    <source>
        <dbReference type="SMART" id="SM01037"/>
    </source>
</evidence>
<dbReference type="InterPro" id="IPR051761">
    <property type="entry name" value="MLP-like_ligand-binding"/>
</dbReference>
<dbReference type="AlphaFoldDB" id="A0AAW1GW74"/>
<accession>A0AAW1GW74</accession>
<dbReference type="EMBL" id="JBDFQZ010000013">
    <property type="protein sequence ID" value="KAK9668320.1"/>
    <property type="molecule type" value="Genomic_DNA"/>
</dbReference>
<dbReference type="PANTHER" id="PTHR31907">
    <property type="entry name" value="MLP-LIKE PROTEIN 423"/>
    <property type="match status" value="1"/>
</dbReference>
<gene>
    <name evidence="2" type="ORF">RND81_13G051300</name>
</gene>
<keyword evidence="3" id="KW-1185">Reference proteome</keyword>
<dbReference type="SUPFAM" id="SSF55961">
    <property type="entry name" value="Bet v1-like"/>
    <property type="match status" value="1"/>
</dbReference>
<feature type="domain" description="Bet v I/Major latex protein" evidence="1">
    <location>
        <begin position="2"/>
        <end position="152"/>
    </location>
</feature>
<dbReference type="InterPro" id="IPR023393">
    <property type="entry name" value="START-like_dom_sf"/>
</dbReference>
<dbReference type="Proteomes" id="UP001443914">
    <property type="component" value="Unassembled WGS sequence"/>
</dbReference>
<dbReference type="Gene3D" id="3.30.530.20">
    <property type="match status" value="1"/>
</dbReference>
<sequence length="152" mass="17332">MGVFGTMGIEVDIKHPGDVFHKLFGSNPHKVSDFVPDHVHGCDIHEGEFGKPGSIIQWEYTLNGKKSIAREVVEAIDEENKMAKFRLIEGSEILKDYKSMTISLHVIPKGEYDAVMWKVDFERFEDHGPYPTDIIDFFITMTRGIEAHHISE</sequence>
<comment type="caution">
    <text evidence="2">The sequence shown here is derived from an EMBL/GenBank/DDBJ whole genome shotgun (WGS) entry which is preliminary data.</text>
</comment>
<name>A0AAW1GW74_SAPOF</name>
<organism evidence="2 3">
    <name type="scientific">Saponaria officinalis</name>
    <name type="common">Common soapwort</name>
    <name type="synonym">Lychnis saponaria</name>
    <dbReference type="NCBI Taxonomy" id="3572"/>
    <lineage>
        <taxon>Eukaryota</taxon>
        <taxon>Viridiplantae</taxon>
        <taxon>Streptophyta</taxon>
        <taxon>Embryophyta</taxon>
        <taxon>Tracheophyta</taxon>
        <taxon>Spermatophyta</taxon>
        <taxon>Magnoliopsida</taxon>
        <taxon>eudicotyledons</taxon>
        <taxon>Gunneridae</taxon>
        <taxon>Pentapetalae</taxon>
        <taxon>Caryophyllales</taxon>
        <taxon>Caryophyllaceae</taxon>
        <taxon>Caryophylleae</taxon>
        <taxon>Saponaria</taxon>
    </lineage>
</organism>
<dbReference type="Pfam" id="PF00407">
    <property type="entry name" value="Bet_v_1"/>
    <property type="match status" value="1"/>
</dbReference>
<dbReference type="CDD" id="cd07816">
    <property type="entry name" value="Bet_v1-like"/>
    <property type="match status" value="1"/>
</dbReference>
<dbReference type="SMART" id="SM01037">
    <property type="entry name" value="Bet_v_1"/>
    <property type="match status" value="1"/>
</dbReference>
<dbReference type="GO" id="GO:0006952">
    <property type="term" value="P:defense response"/>
    <property type="evidence" value="ECO:0007669"/>
    <property type="project" value="InterPro"/>
</dbReference>
<proteinExistence type="predicted"/>
<evidence type="ECO:0000313" key="2">
    <source>
        <dbReference type="EMBL" id="KAK9668320.1"/>
    </source>
</evidence>
<dbReference type="InterPro" id="IPR000916">
    <property type="entry name" value="Bet_v_I/MLP"/>
</dbReference>
<reference evidence="2" key="1">
    <citation type="submission" date="2024-03" db="EMBL/GenBank/DDBJ databases">
        <title>WGS assembly of Saponaria officinalis var. Norfolk2.</title>
        <authorList>
            <person name="Jenkins J."/>
            <person name="Shu S."/>
            <person name="Grimwood J."/>
            <person name="Barry K."/>
            <person name="Goodstein D."/>
            <person name="Schmutz J."/>
            <person name="Leebens-Mack J."/>
            <person name="Osbourn A."/>
        </authorList>
    </citation>
    <scope>NUCLEOTIDE SEQUENCE [LARGE SCALE GENOMIC DNA]</scope>
    <source>
        <strain evidence="2">JIC</strain>
    </source>
</reference>